<proteinExistence type="predicted"/>
<name>A0ABR2ZPA1_9AGAR</name>
<dbReference type="CDD" id="cd12809">
    <property type="entry name" value="Esterase_713_like-2"/>
    <property type="match status" value="1"/>
</dbReference>
<evidence type="ECO:0000313" key="1">
    <source>
        <dbReference type="EMBL" id="KAL0063080.1"/>
    </source>
</evidence>
<sequence>MFVHGNGMTGTNFLNTPDGRAGWADYFLGGGYEVYLVDQPSRGRSAWQAEIDGPQKVFNTSYIESHFTAPERYHLWPQAELHTQWPGDGVAGDPVFDNFYASTMPSLSSSPEAAQKFCDAGSSLLDRIGSGSLGWLLANARPESVKGIIALEPIGPPFINAVFPPFSTARPYGIAELPLQFSPPVTSAEEIRYQTVNSIPNVTCYEQASPARQLLNLAAVSVLVVTGEASYHTLYDNCTVNFLQQAGVSVTHVDLGQVGIHGNGHMMFMERNSDQIVEDVVYKWMKETQLTA</sequence>
<dbReference type="EMBL" id="JBBXMP010000088">
    <property type="protein sequence ID" value="KAL0063080.1"/>
    <property type="molecule type" value="Genomic_DNA"/>
</dbReference>
<keyword evidence="2" id="KW-1185">Reference proteome</keyword>
<dbReference type="PANTHER" id="PTHR43194">
    <property type="entry name" value="HYDROLASE ALPHA/BETA FOLD FAMILY"/>
    <property type="match status" value="1"/>
</dbReference>
<dbReference type="PANTHER" id="PTHR43194:SF4">
    <property type="entry name" value="AB HYDROLASE-1 DOMAIN-CONTAINING PROTEIN"/>
    <property type="match status" value="1"/>
</dbReference>
<evidence type="ECO:0008006" key="3">
    <source>
        <dbReference type="Google" id="ProtNLM"/>
    </source>
</evidence>
<dbReference type="InterPro" id="IPR050228">
    <property type="entry name" value="Carboxylesterase_BioH"/>
</dbReference>
<organism evidence="1 2">
    <name type="scientific">Marasmius tenuissimus</name>
    <dbReference type="NCBI Taxonomy" id="585030"/>
    <lineage>
        <taxon>Eukaryota</taxon>
        <taxon>Fungi</taxon>
        <taxon>Dikarya</taxon>
        <taxon>Basidiomycota</taxon>
        <taxon>Agaricomycotina</taxon>
        <taxon>Agaricomycetes</taxon>
        <taxon>Agaricomycetidae</taxon>
        <taxon>Agaricales</taxon>
        <taxon>Marasmiineae</taxon>
        <taxon>Marasmiaceae</taxon>
        <taxon>Marasmius</taxon>
    </lineage>
</organism>
<dbReference type="Gene3D" id="3.40.50.1820">
    <property type="entry name" value="alpha/beta hydrolase"/>
    <property type="match status" value="1"/>
</dbReference>
<comment type="caution">
    <text evidence="1">The sequence shown here is derived from an EMBL/GenBank/DDBJ whole genome shotgun (WGS) entry which is preliminary data.</text>
</comment>
<dbReference type="InterPro" id="IPR029058">
    <property type="entry name" value="AB_hydrolase_fold"/>
</dbReference>
<dbReference type="Proteomes" id="UP001437256">
    <property type="component" value="Unassembled WGS sequence"/>
</dbReference>
<protein>
    <recommendedName>
        <fullName evidence="3">AB hydrolase-1 domain-containing protein</fullName>
    </recommendedName>
</protein>
<dbReference type="SUPFAM" id="SSF53474">
    <property type="entry name" value="alpha/beta-Hydrolases"/>
    <property type="match status" value="1"/>
</dbReference>
<accession>A0ABR2ZPA1</accession>
<evidence type="ECO:0000313" key="2">
    <source>
        <dbReference type="Proteomes" id="UP001437256"/>
    </source>
</evidence>
<reference evidence="1 2" key="1">
    <citation type="submission" date="2024-05" db="EMBL/GenBank/DDBJ databases">
        <title>A draft genome resource for the thread blight pathogen Marasmius tenuissimus strain MS-2.</title>
        <authorList>
            <person name="Yulfo-Soto G.E."/>
            <person name="Baruah I.K."/>
            <person name="Amoako-Attah I."/>
            <person name="Bukari Y."/>
            <person name="Meinhardt L.W."/>
            <person name="Bailey B.A."/>
            <person name="Cohen S.P."/>
        </authorList>
    </citation>
    <scope>NUCLEOTIDE SEQUENCE [LARGE SCALE GENOMIC DNA]</scope>
    <source>
        <strain evidence="1 2">MS-2</strain>
    </source>
</reference>
<gene>
    <name evidence="1" type="ORF">AAF712_009987</name>
</gene>